<dbReference type="AlphaFoldDB" id="A0A4P9VV58"/>
<proteinExistence type="predicted"/>
<dbReference type="Proteomes" id="UP000269721">
    <property type="component" value="Unassembled WGS sequence"/>
</dbReference>
<dbReference type="EMBL" id="ML001795">
    <property type="protein sequence ID" value="RKO83002.1"/>
    <property type="molecule type" value="Genomic_DNA"/>
</dbReference>
<evidence type="ECO:0000313" key="1">
    <source>
        <dbReference type="EMBL" id="RKO83002.1"/>
    </source>
</evidence>
<reference evidence="2" key="1">
    <citation type="journal article" date="2018" name="Nat. Microbiol.">
        <title>Leveraging single-cell genomics to expand the fungal tree of life.</title>
        <authorList>
            <person name="Ahrendt S.R."/>
            <person name="Quandt C.A."/>
            <person name="Ciobanu D."/>
            <person name="Clum A."/>
            <person name="Salamov A."/>
            <person name="Andreopoulos B."/>
            <person name="Cheng J.F."/>
            <person name="Woyke T."/>
            <person name="Pelin A."/>
            <person name="Henrissat B."/>
            <person name="Reynolds N.K."/>
            <person name="Benny G.L."/>
            <person name="Smith M.E."/>
            <person name="James T.Y."/>
            <person name="Grigoriev I.V."/>
        </authorList>
    </citation>
    <scope>NUCLEOTIDE SEQUENCE [LARGE SCALE GENOMIC DNA]</scope>
</reference>
<evidence type="ECO:0000313" key="2">
    <source>
        <dbReference type="Proteomes" id="UP000269721"/>
    </source>
</evidence>
<protein>
    <recommendedName>
        <fullName evidence="3">P-loop containing nucleoside triphosphate hydrolase protein</fullName>
    </recommendedName>
</protein>
<organism evidence="1 2">
    <name type="scientific">Blyttiomyces helicus</name>
    <dbReference type="NCBI Taxonomy" id="388810"/>
    <lineage>
        <taxon>Eukaryota</taxon>
        <taxon>Fungi</taxon>
        <taxon>Fungi incertae sedis</taxon>
        <taxon>Chytridiomycota</taxon>
        <taxon>Chytridiomycota incertae sedis</taxon>
        <taxon>Chytridiomycetes</taxon>
        <taxon>Chytridiomycetes incertae sedis</taxon>
        <taxon>Blyttiomyces</taxon>
    </lineage>
</organism>
<evidence type="ECO:0008006" key="3">
    <source>
        <dbReference type="Google" id="ProtNLM"/>
    </source>
</evidence>
<dbReference type="OrthoDB" id="6593433at2759"/>
<dbReference type="PANTHER" id="PTHR43119">
    <property type="entry name" value="ABC TRANSPORT PROTEIN ATP-BINDING COMPONENT-RELATED"/>
    <property type="match status" value="1"/>
</dbReference>
<keyword evidence="2" id="KW-1185">Reference proteome</keyword>
<gene>
    <name evidence="1" type="ORF">BDK51DRAFT_52709</name>
</gene>
<name>A0A4P9VV58_9FUNG</name>
<sequence>MVRRATVCSWFSPSSTNIPSTALSRSPEILLLDEPTSALDPETCFLVEQTLKQHRCVWITHDPRQEARVASASIYMPNLGVPDHVVDVPAAGSVTAIG</sequence>
<dbReference type="SUPFAM" id="SSF52540">
    <property type="entry name" value="P-loop containing nucleoside triphosphate hydrolases"/>
    <property type="match status" value="1"/>
</dbReference>
<dbReference type="Gene3D" id="3.40.50.300">
    <property type="entry name" value="P-loop containing nucleotide triphosphate hydrolases"/>
    <property type="match status" value="1"/>
</dbReference>
<accession>A0A4P9VV58</accession>
<dbReference type="PANTHER" id="PTHR43119:SF1">
    <property type="entry name" value="ABC TRANSPORTER DOMAIN-CONTAINING PROTEIN"/>
    <property type="match status" value="1"/>
</dbReference>
<dbReference type="InterPro" id="IPR027417">
    <property type="entry name" value="P-loop_NTPase"/>
</dbReference>